<feature type="compositionally biased region" description="Low complexity" evidence="1">
    <location>
        <begin position="1"/>
        <end position="35"/>
    </location>
</feature>
<gene>
    <name evidence="2" type="ORF">QBL07_06425</name>
</gene>
<organism evidence="2">
    <name type="scientific">Gordonia rubripertincta</name>
    <name type="common">Rhodococcus corallinus</name>
    <dbReference type="NCBI Taxonomy" id="36822"/>
    <lineage>
        <taxon>Bacteria</taxon>
        <taxon>Bacillati</taxon>
        <taxon>Actinomycetota</taxon>
        <taxon>Actinomycetes</taxon>
        <taxon>Mycobacteriales</taxon>
        <taxon>Gordoniaceae</taxon>
        <taxon>Gordonia</taxon>
    </lineage>
</organism>
<dbReference type="RefSeq" id="WP_255220615.1">
    <property type="nucleotide sequence ID" value="NZ_CP136136.1"/>
</dbReference>
<sequence length="42" mass="4877">MPNKPQNRKPQQPNGGRPGPQQRKQSPRPQARPQRLPWFFGS</sequence>
<feature type="region of interest" description="Disordered" evidence="1">
    <location>
        <begin position="1"/>
        <end position="42"/>
    </location>
</feature>
<dbReference type="EMBL" id="JARUXG010000002">
    <property type="protein sequence ID" value="MDG6780466.1"/>
    <property type="molecule type" value="Genomic_DNA"/>
</dbReference>
<evidence type="ECO:0000313" key="2">
    <source>
        <dbReference type="EMBL" id="MDG6780466.1"/>
    </source>
</evidence>
<evidence type="ECO:0000256" key="1">
    <source>
        <dbReference type="SAM" id="MobiDB-lite"/>
    </source>
</evidence>
<dbReference type="AlphaFoldDB" id="A0AAW6R7G6"/>
<protein>
    <recommendedName>
        <fullName evidence="3">Polyprotein</fullName>
    </recommendedName>
</protein>
<name>A0AAW6R7G6_GORRU</name>
<accession>A0AAW6R7G6</accession>
<evidence type="ECO:0008006" key="3">
    <source>
        <dbReference type="Google" id="ProtNLM"/>
    </source>
</evidence>
<reference evidence="2" key="1">
    <citation type="submission" date="2023-04" db="EMBL/GenBank/DDBJ databases">
        <title>Characterization and analysis of the complete genome of Gordonia rubripertincta 112, the degrader of aromatic and aliphatic compounds.</title>
        <authorList>
            <person name="Frantsuzova E."/>
            <person name="Bogun A."/>
            <person name="Delegan Y."/>
        </authorList>
    </citation>
    <scope>NUCLEOTIDE SEQUENCE</scope>
    <source>
        <strain evidence="2">112</strain>
    </source>
</reference>
<comment type="caution">
    <text evidence="2">The sequence shown here is derived from an EMBL/GenBank/DDBJ whole genome shotgun (WGS) entry which is preliminary data.</text>
</comment>
<proteinExistence type="predicted"/>